<evidence type="ECO:0008006" key="4">
    <source>
        <dbReference type="Google" id="ProtNLM"/>
    </source>
</evidence>
<gene>
    <name evidence="2" type="ORF">QR680_009254</name>
</gene>
<dbReference type="SMART" id="SM00028">
    <property type="entry name" value="TPR"/>
    <property type="match status" value="2"/>
</dbReference>
<reference evidence="2" key="1">
    <citation type="submission" date="2023-06" db="EMBL/GenBank/DDBJ databases">
        <title>Genomic analysis of the entomopathogenic nematode Steinernema hermaphroditum.</title>
        <authorList>
            <person name="Schwarz E.M."/>
            <person name="Heppert J.K."/>
            <person name="Baniya A."/>
            <person name="Schwartz H.T."/>
            <person name="Tan C.-H."/>
            <person name="Antoshechkin I."/>
            <person name="Sternberg P.W."/>
            <person name="Goodrich-Blair H."/>
            <person name="Dillman A.R."/>
        </authorList>
    </citation>
    <scope>NUCLEOTIDE SEQUENCE</scope>
    <source>
        <strain evidence="2">PS9179</strain>
        <tissue evidence="2">Whole animal</tissue>
    </source>
</reference>
<dbReference type="Gene3D" id="1.25.40.10">
    <property type="entry name" value="Tetratricopeptide repeat domain"/>
    <property type="match status" value="1"/>
</dbReference>
<sequence>MPSDQDAGEWISKNPAISAFYGFDSTCSTSFLLCFSGQGGFARIDPTELRRIQNSEAAQRAVVKGVQRMKDKQSLGALQAFNEALGYDDSCCDAYVARAAALANDGKYEPAVSDLEKALNINSEHQNARRYIVATLLAWANSLKENGDMKGARDKFARVLTYEEDATAQKAIEELDVKSHAVKRRVTASKGTLQGQNGKSCQAKRLRVENAAKLKEMEEFIARLKK</sequence>
<dbReference type="InterPro" id="IPR011990">
    <property type="entry name" value="TPR-like_helical_dom_sf"/>
</dbReference>
<evidence type="ECO:0000313" key="3">
    <source>
        <dbReference type="Proteomes" id="UP001175271"/>
    </source>
</evidence>
<organism evidence="2 3">
    <name type="scientific">Steinernema hermaphroditum</name>
    <dbReference type="NCBI Taxonomy" id="289476"/>
    <lineage>
        <taxon>Eukaryota</taxon>
        <taxon>Metazoa</taxon>
        <taxon>Ecdysozoa</taxon>
        <taxon>Nematoda</taxon>
        <taxon>Chromadorea</taxon>
        <taxon>Rhabditida</taxon>
        <taxon>Tylenchina</taxon>
        <taxon>Panagrolaimomorpha</taxon>
        <taxon>Strongyloidoidea</taxon>
        <taxon>Steinernematidae</taxon>
        <taxon>Steinernema</taxon>
    </lineage>
</organism>
<dbReference type="PANTHER" id="PTHR23184">
    <property type="entry name" value="TETRATRICOPEPTIDE REPEAT PROTEIN 14"/>
    <property type="match status" value="1"/>
</dbReference>
<name>A0AA39IKZ9_9BILA</name>
<keyword evidence="1" id="KW-0802">TPR repeat</keyword>
<dbReference type="Proteomes" id="UP001175271">
    <property type="component" value="Unassembled WGS sequence"/>
</dbReference>
<feature type="repeat" description="TPR" evidence="1">
    <location>
        <begin position="92"/>
        <end position="125"/>
    </location>
</feature>
<evidence type="ECO:0000256" key="1">
    <source>
        <dbReference type="PROSITE-ProRule" id="PRU00339"/>
    </source>
</evidence>
<keyword evidence="3" id="KW-1185">Reference proteome</keyword>
<dbReference type="PROSITE" id="PS50005">
    <property type="entry name" value="TPR"/>
    <property type="match status" value="1"/>
</dbReference>
<dbReference type="InterPro" id="IPR019734">
    <property type="entry name" value="TPR_rpt"/>
</dbReference>
<proteinExistence type="predicted"/>
<dbReference type="InterPro" id="IPR039190">
    <property type="entry name" value="TTC14"/>
</dbReference>
<evidence type="ECO:0000313" key="2">
    <source>
        <dbReference type="EMBL" id="KAK0425546.1"/>
    </source>
</evidence>
<dbReference type="PANTHER" id="PTHR23184:SF9">
    <property type="entry name" value="TETRATRICOPEPTIDE REPEAT PROTEIN 14"/>
    <property type="match status" value="1"/>
</dbReference>
<comment type="caution">
    <text evidence="2">The sequence shown here is derived from an EMBL/GenBank/DDBJ whole genome shotgun (WGS) entry which is preliminary data.</text>
</comment>
<dbReference type="SUPFAM" id="SSF48452">
    <property type="entry name" value="TPR-like"/>
    <property type="match status" value="1"/>
</dbReference>
<accession>A0AA39IKZ9</accession>
<dbReference type="EMBL" id="JAUCMV010000001">
    <property type="protein sequence ID" value="KAK0425546.1"/>
    <property type="molecule type" value="Genomic_DNA"/>
</dbReference>
<protein>
    <recommendedName>
        <fullName evidence="4">Tetratricopeptide repeat protein</fullName>
    </recommendedName>
</protein>
<dbReference type="AlphaFoldDB" id="A0AA39IKZ9"/>